<evidence type="ECO:0000256" key="3">
    <source>
        <dbReference type="ARBA" id="ARBA00008195"/>
    </source>
</evidence>
<feature type="transmembrane region" description="Helical" evidence="12">
    <location>
        <begin position="508"/>
        <end position="528"/>
    </location>
</feature>
<feature type="transmembrane region" description="Helical" evidence="12">
    <location>
        <begin position="319"/>
        <end position="335"/>
    </location>
</feature>
<keyword evidence="7 12" id="KW-0812">Transmembrane</keyword>
<dbReference type="GO" id="GO:0071766">
    <property type="term" value="P:Actinobacterium-type cell wall biogenesis"/>
    <property type="evidence" value="ECO:0007669"/>
    <property type="project" value="InterPro"/>
</dbReference>
<accession>A0A917CXP0</accession>
<protein>
    <submittedName>
        <fullName evidence="16">Arabinosyltransferase A</fullName>
    </submittedName>
</protein>
<dbReference type="InterPro" id="IPR040920">
    <property type="entry name" value="Arabino_trans_N"/>
</dbReference>
<feature type="transmembrane region" description="Helical" evidence="12">
    <location>
        <begin position="606"/>
        <end position="626"/>
    </location>
</feature>
<evidence type="ECO:0000256" key="8">
    <source>
        <dbReference type="ARBA" id="ARBA00022989"/>
    </source>
</evidence>
<feature type="domain" description="Arabinofuranosyltransferase central" evidence="13">
    <location>
        <begin position="167"/>
        <end position="627"/>
    </location>
</feature>
<feature type="transmembrane region" description="Helical" evidence="12">
    <location>
        <begin position="478"/>
        <end position="496"/>
    </location>
</feature>
<dbReference type="Pfam" id="PF17689">
    <property type="entry name" value="Arabino_trans_N"/>
    <property type="match status" value="1"/>
</dbReference>
<gene>
    <name evidence="16" type="ORF">GCM10007304_15790</name>
</gene>
<evidence type="ECO:0000256" key="4">
    <source>
        <dbReference type="ARBA" id="ARBA00022475"/>
    </source>
</evidence>
<reference evidence="16" key="2">
    <citation type="submission" date="2020-09" db="EMBL/GenBank/DDBJ databases">
        <authorList>
            <person name="Sun Q."/>
            <person name="Sedlacek I."/>
        </authorList>
    </citation>
    <scope>NUCLEOTIDE SEQUENCE</scope>
    <source>
        <strain evidence="16">CCM 7905</strain>
    </source>
</reference>
<dbReference type="GO" id="GO:0005886">
    <property type="term" value="C:plasma membrane"/>
    <property type="evidence" value="ECO:0007669"/>
    <property type="project" value="UniProtKB-SubCell"/>
</dbReference>
<feature type="domain" description="Arabinosyltransferase C-terminal" evidence="14">
    <location>
        <begin position="658"/>
        <end position="1037"/>
    </location>
</feature>
<comment type="function">
    <text evidence="1">Arabinosyl transferase responsible for the polymerization of arabinose into the arabinan of arabinogalactan.</text>
</comment>
<dbReference type="Proteomes" id="UP000654257">
    <property type="component" value="Unassembled WGS sequence"/>
</dbReference>
<feature type="transmembrane region" description="Helical" evidence="12">
    <location>
        <begin position="564"/>
        <end position="586"/>
    </location>
</feature>
<dbReference type="AlphaFoldDB" id="A0A917CXP0"/>
<feature type="transmembrane region" description="Helical" evidence="12">
    <location>
        <begin position="372"/>
        <end position="400"/>
    </location>
</feature>
<dbReference type="GO" id="GO:0071555">
    <property type="term" value="P:cell wall organization"/>
    <property type="evidence" value="ECO:0007669"/>
    <property type="project" value="UniProtKB-KW"/>
</dbReference>
<dbReference type="Pfam" id="PF04602">
    <property type="entry name" value="Arabinose_trans"/>
    <property type="match status" value="1"/>
</dbReference>
<evidence type="ECO:0000259" key="13">
    <source>
        <dbReference type="Pfam" id="PF04602"/>
    </source>
</evidence>
<dbReference type="Pfam" id="PF14896">
    <property type="entry name" value="Arabino_trans_C"/>
    <property type="match status" value="1"/>
</dbReference>
<evidence type="ECO:0000256" key="11">
    <source>
        <dbReference type="SAM" id="MobiDB-lite"/>
    </source>
</evidence>
<sequence length="1039" mass="109759">MAAIVGIVLTVAVPFLPVSTDETTLNWPQNDSAASVTAPLIEYTPTSFDATIPCAAATQDGLVLSTNPQNSPDAERYGLIVSVSESTLNVVQRNTALLSVPVSELPAGCSLTIESTSSATTVTLTGQEPVVRAGDERPQLSGIFTDLQTVPAGMQATANIDSRFTSTPTVLKLLAMIVGVLATLVALIALHRIDSLDGRRARRFLPSGWWKFGVADAVVVGTLLVWHVIGANTADDGYLLGMARVSEGAGYMSNFFRYFGVPETPFGTPYYDLLALMTKVTAASVWMRIPALIAGIVTWLVISREVVPRLGRASRTARIPLWTGALVFLAFWLPYNNGLRPEPVVAMGVLLTWCSVERAIATHRLLPAATAILTAAFTLTAGPSGLICLAPLIAGLRPIVRIVTDRARDSGLLAVVLPLIASGTAVLVAVFADQPFATVPVMQASHEAAGPNVAWFDEYLRYQYLMNPTPDGSVARRFGVFVLVTAIVLTIAVMLRKHGRIPGTAGGPARRLIGITIGAMLLMMWTPTKWTHHFGVYAGLAGSMAVLLAVAVGPSVVRSRRNRLLFASGILFLLALDFRGPNGFWYVSSYGVPWFDKPPSISGHGLSTGFLGLTVLALLAALYFHVREPYTHPATPTATLWKIPPLTVAAAAVVLFEVLSLAKGAVTQYPAYSVGRSNVDALMGNSCGLANDVLVETDANASMLTPISGDVAGGLAGTDSTGFTPNGVAGDLTSDESEDAAGTANSVTNDPSQSDQDTSTSAGTGGGAGVAGVNGSSVALPFGLDPARTPVLGSFGTTTPASLTSDWYVLPNERGDIISIAAAGRIRSVDKDGIVTPGQNLEVEYGRTAPDGTVTALGRVTPIDIGPQPSWRNLRVPMSQLPSDADTVRLVASDPSLDPDQWLAVTPPRVPKTETLNDLVGSTAPVLLDWAVGMNFPCQNMITHHDGVAEIPQYRIKPDRTGAVSTNAWQDHFGGGPLGWIDRLQVAQSMPSYLKDDWARDWGDIEAYTSIGPEAVPAQLDVTQVTRSGFWSPGPIKTS</sequence>
<reference evidence="16" key="1">
    <citation type="journal article" date="2014" name="Int. J. Syst. Evol. Microbiol.">
        <title>Complete genome sequence of Corynebacterium casei LMG S-19264T (=DSM 44701T), isolated from a smear-ripened cheese.</title>
        <authorList>
            <consortium name="US DOE Joint Genome Institute (JGI-PGF)"/>
            <person name="Walter F."/>
            <person name="Albersmeier A."/>
            <person name="Kalinowski J."/>
            <person name="Ruckert C."/>
        </authorList>
    </citation>
    <scope>NUCLEOTIDE SEQUENCE</scope>
    <source>
        <strain evidence="16">CCM 7905</strain>
    </source>
</reference>
<feature type="transmembrane region" description="Helical" evidence="12">
    <location>
        <begin position="285"/>
        <end position="307"/>
    </location>
</feature>
<keyword evidence="6" id="KW-0808">Transferase</keyword>
<feature type="domain" description="Arabinosyltransferas concanavalin like" evidence="15">
    <location>
        <begin position="21"/>
        <end position="163"/>
    </location>
</feature>
<evidence type="ECO:0000259" key="14">
    <source>
        <dbReference type="Pfam" id="PF14896"/>
    </source>
</evidence>
<dbReference type="Gene3D" id="2.60.120.610">
    <property type="entry name" value="arabinofuranosyltransferase like domain"/>
    <property type="match status" value="1"/>
</dbReference>
<evidence type="ECO:0000256" key="6">
    <source>
        <dbReference type="ARBA" id="ARBA00022679"/>
    </source>
</evidence>
<dbReference type="InterPro" id="IPR007680">
    <property type="entry name" value="Arabino_trans_central"/>
</dbReference>
<keyword evidence="5" id="KW-0328">Glycosyltransferase</keyword>
<keyword evidence="4" id="KW-1003">Cell membrane</keyword>
<dbReference type="GO" id="GO:0052636">
    <property type="term" value="F:arabinosyltransferase activity"/>
    <property type="evidence" value="ECO:0007669"/>
    <property type="project" value="InterPro"/>
</dbReference>
<evidence type="ECO:0000256" key="1">
    <source>
        <dbReference type="ARBA" id="ARBA00003001"/>
    </source>
</evidence>
<feature type="transmembrane region" description="Helical" evidence="12">
    <location>
        <begin position="534"/>
        <end position="552"/>
    </location>
</feature>
<organism evidence="16 17">
    <name type="scientific">Rhodococcoides trifolii</name>
    <dbReference type="NCBI Taxonomy" id="908250"/>
    <lineage>
        <taxon>Bacteria</taxon>
        <taxon>Bacillati</taxon>
        <taxon>Actinomycetota</taxon>
        <taxon>Actinomycetes</taxon>
        <taxon>Mycobacteriales</taxon>
        <taxon>Nocardiaceae</taxon>
        <taxon>Rhodococcoides</taxon>
    </lineage>
</organism>
<evidence type="ECO:0000256" key="9">
    <source>
        <dbReference type="ARBA" id="ARBA00023136"/>
    </source>
</evidence>
<dbReference type="EMBL" id="BMCU01000002">
    <property type="protein sequence ID" value="GGG02620.1"/>
    <property type="molecule type" value="Genomic_DNA"/>
</dbReference>
<dbReference type="InterPro" id="IPR032731">
    <property type="entry name" value="Arabino_trans_C"/>
</dbReference>
<keyword evidence="10" id="KW-0961">Cell wall biogenesis/degradation</keyword>
<keyword evidence="8 12" id="KW-1133">Transmembrane helix</keyword>
<keyword evidence="9 12" id="KW-0472">Membrane</keyword>
<feature type="transmembrane region" description="Helical" evidence="12">
    <location>
        <begin position="412"/>
        <end position="432"/>
    </location>
</feature>
<feature type="region of interest" description="Disordered" evidence="11">
    <location>
        <begin position="722"/>
        <end position="768"/>
    </location>
</feature>
<dbReference type="InterPro" id="IPR042486">
    <property type="entry name" value="Arabino_trans_C_2"/>
</dbReference>
<comment type="subcellular location">
    <subcellularLocation>
        <location evidence="2">Cell membrane</location>
        <topology evidence="2">Multi-pass membrane protein</topology>
    </subcellularLocation>
</comment>
<comment type="similarity">
    <text evidence="3">Belongs to the emb family.</text>
</comment>
<keyword evidence="17" id="KW-1185">Reference proteome</keyword>
<feature type="transmembrane region" description="Helical" evidence="12">
    <location>
        <begin position="170"/>
        <end position="190"/>
    </location>
</feature>
<comment type="caution">
    <text evidence="16">The sequence shown here is derived from an EMBL/GenBank/DDBJ whole genome shotgun (WGS) entry which is preliminary data.</text>
</comment>
<dbReference type="InterPro" id="IPR027451">
    <property type="entry name" value="EmbABC_dom1"/>
</dbReference>
<name>A0A917CXP0_9NOCA</name>
<proteinExistence type="inferred from homology"/>
<evidence type="ECO:0000313" key="17">
    <source>
        <dbReference type="Proteomes" id="UP000654257"/>
    </source>
</evidence>
<dbReference type="Gene3D" id="2.60.120.940">
    <property type="entry name" value="EmbC, C-terminal domain, subdomain 2"/>
    <property type="match status" value="1"/>
</dbReference>
<feature type="transmembrane region" description="Helical" evidence="12">
    <location>
        <begin position="210"/>
        <end position="229"/>
    </location>
</feature>
<evidence type="ECO:0000256" key="10">
    <source>
        <dbReference type="ARBA" id="ARBA00023316"/>
    </source>
</evidence>
<evidence type="ECO:0000313" key="16">
    <source>
        <dbReference type="EMBL" id="GGG02620.1"/>
    </source>
</evidence>
<evidence type="ECO:0000256" key="7">
    <source>
        <dbReference type="ARBA" id="ARBA00022692"/>
    </source>
</evidence>
<evidence type="ECO:0000256" key="2">
    <source>
        <dbReference type="ARBA" id="ARBA00004651"/>
    </source>
</evidence>
<evidence type="ECO:0000256" key="12">
    <source>
        <dbReference type="SAM" id="Phobius"/>
    </source>
</evidence>
<evidence type="ECO:0000259" key="15">
    <source>
        <dbReference type="Pfam" id="PF17689"/>
    </source>
</evidence>
<evidence type="ECO:0000256" key="5">
    <source>
        <dbReference type="ARBA" id="ARBA00022676"/>
    </source>
</evidence>
<feature type="compositionally biased region" description="Polar residues" evidence="11">
    <location>
        <begin position="743"/>
        <end position="757"/>
    </location>
</feature>
<feature type="transmembrane region" description="Helical" evidence="12">
    <location>
        <begin position="646"/>
        <end position="666"/>
    </location>
</feature>